<keyword evidence="6 8" id="KW-0067">ATP-binding</keyword>
<keyword evidence="11" id="KW-1185">Reference proteome</keyword>
<comment type="catalytic activity">
    <reaction evidence="8">
        <text>acetate + ATP = acetyl phosphate + ADP</text>
        <dbReference type="Rhea" id="RHEA:11352"/>
        <dbReference type="ChEBI" id="CHEBI:22191"/>
        <dbReference type="ChEBI" id="CHEBI:30089"/>
        <dbReference type="ChEBI" id="CHEBI:30616"/>
        <dbReference type="ChEBI" id="CHEBI:456216"/>
        <dbReference type="EC" id="2.7.2.1"/>
    </reaction>
</comment>
<dbReference type="RefSeq" id="WP_107665470.1">
    <property type="nucleotide sequence ID" value="NZ_PZKG01000138.1"/>
</dbReference>
<dbReference type="PIRSF" id="PIRSF000722">
    <property type="entry name" value="Acetate_prop_kin"/>
    <property type="match status" value="1"/>
</dbReference>
<keyword evidence="2 8" id="KW-0808">Transferase</keyword>
<feature type="binding site" evidence="8">
    <location>
        <position position="88"/>
    </location>
    <ligand>
        <name>substrate</name>
    </ligand>
</feature>
<dbReference type="UniPathway" id="UPA00340">
    <property type="reaction ID" value="UER00458"/>
</dbReference>
<feature type="active site" description="Proton donor/acceptor" evidence="8">
    <location>
        <position position="145"/>
    </location>
</feature>
<comment type="function">
    <text evidence="8">Catalyzes the formation of acetyl phosphate from acetate and ATP. Can also catalyze the reverse reaction.</text>
</comment>
<dbReference type="PANTHER" id="PTHR21060">
    <property type="entry name" value="ACETATE KINASE"/>
    <property type="match status" value="1"/>
</dbReference>
<evidence type="ECO:0000256" key="4">
    <source>
        <dbReference type="ARBA" id="ARBA00022741"/>
    </source>
</evidence>
<dbReference type="PRINTS" id="PR00471">
    <property type="entry name" value="ACETATEKNASE"/>
</dbReference>
<feature type="binding site" evidence="8">
    <location>
        <position position="16"/>
    </location>
    <ligand>
        <name>ATP</name>
        <dbReference type="ChEBI" id="CHEBI:30616"/>
    </ligand>
</feature>
<keyword evidence="1 8" id="KW-0963">Cytoplasm</keyword>
<evidence type="ECO:0000256" key="5">
    <source>
        <dbReference type="ARBA" id="ARBA00022777"/>
    </source>
</evidence>
<dbReference type="GO" id="GO:0005829">
    <property type="term" value="C:cytosol"/>
    <property type="evidence" value="ECO:0007669"/>
    <property type="project" value="TreeGrafter"/>
</dbReference>
<evidence type="ECO:0000256" key="1">
    <source>
        <dbReference type="ARBA" id="ARBA00022490"/>
    </source>
</evidence>
<dbReference type="GO" id="GO:0008776">
    <property type="term" value="F:acetate kinase activity"/>
    <property type="evidence" value="ECO:0007669"/>
    <property type="project" value="UniProtKB-UniRule"/>
</dbReference>
<dbReference type="InterPro" id="IPR000890">
    <property type="entry name" value="Aliphatic_acid_kin_short-chain"/>
</dbReference>
<evidence type="ECO:0000256" key="6">
    <source>
        <dbReference type="ARBA" id="ARBA00022840"/>
    </source>
</evidence>
<keyword evidence="3 8" id="KW-0479">Metal-binding</keyword>
<reference evidence="10 11" key="1">
    <citation type="submission" date="2018-03" db="EMBL/GenBank/DDBJ databases">
        <title>Cereibacter changlensis.</title>
        <authorList>
            <person name="Meyer T.E."/>
            <person name="Miller S."/>
            <person name="Lodha T."/>
            <person name="Gandham S."/>
            <person name="Chintalapati S."/>
            <person name="Chintalapati V.R."/>
        </authorList>
    </citation>
    <scope>NUCLEOTIDE SEQUENCE [LARGE SCALE GENOMIC DNA]</scope>
    <source>
        <strain evidence="10 11">JA139</strain>
    </source>
</reference>
<dbReference type="HAMAP" id="MF_00020">
    <property type="entry name" value="Acetate_kinase"/>
    <property type="match status" value="1"/>
</dbReference>
<feature type="binding site" evidence="8">
    <location>
        <begin position="203"/>
        <end position="207"/>
    </location>
    <ligand>
        <name>ATP</name>
        <dbReference type="ChEBI" id="CHEBI:30616"/>
    </ligand>
</feature>
<comment type="caution">
    <text evidence="10">The sequence shown here is derived from an EMBL/GenBank/DDBJ whole genome shotgun (WGS) entry which is preliminary data.</text>
</comment>
<comment type="similarity">
    <text evidence="8 9">Belongs to the acetokinase family.</text>
</comment>
<dbReference type="Proteomes" id="UP000241010">
    <property type="component" value="Unassembled WGS sequence"/>
</dbReference>
<feature type="binding site" evidence="8">
    <location>
        <begin position="277"/>
        <end position="279"/>
    </location>
    <ligand>
        <name>ATP</name>
        <dbReference type="ChEBI" id="CHEBI:30616"/>
    </ligand>
</feature>
<proteinExistence type="inferred from homology"/>
<dbReference type="Gene3D" id="3.30.420.40">
    <property type="match status" value="2"/>
</dbReference>
<keyword evidence="5 8" id="KW-0418">Kinase</keyword>
<dbReference type="GO" id="GO:0006083">
    <property type="term" value="P:acetate metabolic process"/>
    <property type="evidence" value="ECO:0007669"/>
    <property type="project" value="TreeGrafter"/>
</dbReference>
<comment type="cofactor">
    <cofactor evidence="8">
        <name>Mg(2+)</name>
        <dbReference type="ChEBI" id="CHEBI:18420"/>
    </cofactor>
    <cofactor evidence="8">
        <name>Mn(2+)</name>
        <dbReference type="ChEBI" id="CHEBI:29035"/>
    </cofactor>
    <text evidence="8">Mg(2+). Can also accept Mn(2+).</text>
</comment>
<dbReference type="NCBIfam" id="TIGR00016">
    <property type="entry name" value="ackA"/>
    <property type="match status" value="1"/>
</dbReference>
<dbReference type="EC" id="2.7.2.1" evidence="8"/>
<feature type="binding site" evidence="8">
    <location>
        <position position="373"/>
    </location>
    <ligand>
        <name>Mg(2+)</name>
        <dbReference type="ChEBI" id="CHEBI:18420"/>
    </ligand>
</feature>
<protein>
    <recommendedName>
        <fullName evidence="8">Acetate kinase</fullName>
        <ecNumber evidence="8">2.7.2.1</ecNumber>
    </recommendedName>
    <alternativeName>
        <fullName evidence="8">Acetokinase</fullName>
    </alternativeName>
</protein>
<dbReference type="OrthoDB" id="9802453at2"/>
<evidence type="ECO:0000313" key="11">
    <source>
        <dbReference type="Proteomes" id="UP000241010"/>
    </source>
</evidence>
<keyword evidence="7 8" id="KW-0460">Magnesium</keyword>
<feature type="site" description="Transition state stabilizer" evidence="8">
    <location>
        <position position="236"/>
    </location>
</feature>
<comment type="subcellular location">
    <subcellularLocation>
        <location evidence="8">Cytoplasm</location>
    </subcellularLocation>
</comment>
<sequence length="389" mass="40565">MTPVWLVLNIGSSTIKFGVYACADGAPLARGAIDGVGLAPRLNAVLQGAPAQIAVPPAMDDTRRLTRWLLALLEDWLGPLDLRAAGHRVVHGGRDFGAPTLLTPEVIARLEALAPLAPGHQPFNLAGVAAVAEHWPGVPQVGCFDTAFHQHRPTVAKLYALPRRYAEEGILRYGFHGLSYDYIASRLPSVLGDRARGRVIVAHLGSGASLCAMQGLESVETTMGFSALDGLVMATRCGQIDPGVLLHLLRQGMDAAELETLLARQSGLLGVSGLSPDMRSLLASDAPEAAEAVELFLRAVIRQIGALTAGMGGLDALVFTAGIGQHAPTVRARILQALAHLGLEMDAAANDANATLLTVPGSRVTAAMIPTDEEAVILAGLQQCPGAAG</sequence>
<dbReference type="GO" id="GO:0006085">
    <property type="term" value="P:acetyl-CoA biosynthetic process"/>
    <property type="evidence" value="ECO:0007669"/>
    <property type="project" value="UniProtKB-UniRule"/>
</dbReference>
<comment type="pathway">
    <text evidence="8">Metabolic intermediate biosynthesis; acetyl-CoA biosynthesis; acetyl-CoA from acetate: step 1/2.</text>
</comment>
<evidence type="ECO:0000256" key="3">
    <source>
        <dbReference type="ARBA" id="ARBA00022723"/>
    </source>
</evidence>
<evidence type="ECO:0000256" key="8">
    <source>
        <dbReference type="HAMAP-Rule" id="MF_00020"/>
    </source>
</evidence>
<feature type="site" description="Transition state stabilizer" evidence="8">
    <location>
        <position position="176"/>
    </location>
</feature>
<dbReference type="AlphaFoldDB" id="A0A2T4JQB9"/>
<dbReference type="EMBL" id="PZKG01000138">
    <property type="protein sequence ID" value="PTE20086.1"/>
    <property type="molecule type" value="Genomic_DNA"/>
</dbReference>
<organism evidence="10 11">
    <name type="scientific">Cereibacter changlensis JA139</name>
    <dbReference type="NCBI Taxonomy" id="1188249"/>
    <lineage>
        <taxon>Bacteria</taxon>
        <taxon>Pseudomonadati</taxon>
        <taxon>Pseudomonadota</taxon>
        <taxon>Alphaproteobacteria</taxon>
        <taxon>Rhodobacterales</taxon>
        <taxon>Paracoccaceae</taxon>
        <taxon>Cereibacter</taxon>
    </lineage>
</organism>
<dbReference type="InterPro" id="IPR004372">
    <property type="entry name" value="Ac/propionate_kinase"/>
</dbReference>
<comment type="caution">
    <text evidence="8">Lacks conserved residue(s) required for the propagation of feature annotation.</text>
</comment>
<dbReference type="GO" id="GO:0005524">
    <property type="term" value="F:ATP binding"/>
    <property type="evidence" value="ECO:0007669"/>
    <property type="project" value="UniProtKB-KW"/>
</dbReference>
<dbReference type="GO" id="GO:0000287">
    <property type="term" value="F:magnesium ion binding"/>
    <property type="evidence" value="ECO:0007669"/>
    <property type="project" value="UniProtKB-UniRule"/>
</dbReference>
<evidence type="ECO:0000313" key="10">
    <source>
        <dbReference type="EMBL" id="PTE20086.1"/>
    </source>
</evidence>
<feature type="binding site" evidence="8">
    <location>
        <position position="9"/>
    </location>
    <ligand>
        <name>Mg(2+)</name>
        <dbReference type="ChEBI" id="CHEBI:18420"/>
    </ligand>
</feature>
<accession>A0A2T4JQB9</accession>
<evidence type="ECO:0000256" key="9">
    <source>
        <dbReference type="RuleBase" id="RU003835"/>
    </source>
</evidence>
<comment type="subunit">
    <text evidence="8">Homodimer.</text>
</comment>
<gene>
    <name evidence="8" type="primary">ackA</name>
    <name evidence="10" type="ORF">C5F48_19445</name>
</gene>
<evidence type="ECO:0000256" key="7">
    <source>
        <dbReference type="ARBA" id="ARBA00022842"/>
    </source>
</evidence>
<dbReference type="SUPFAM" id="SSF53067">
    <property type="entry name" value="Actin-like ATPase domain"/>
    <property type="match status" value="2"/>
</dbReference>
<dbReference type="InterPro" id="IPR043129">
    <property type="entry name" value="ATPase_NBD"/>
</dbReference>
<dbReference type="Pfam" id="PF00871">
    <property type="entry name" value="Acetate_kinase"/>
    <property type="match status" value="1"/>
</dbReference>
<evidence type="ECO:0000256" key="2">
    <source>
        <dbReference type="ARBA" id="ARBA00022679"/>
    </source>
</evidence>
<keyword evidence="4 8" id="KW-0547">Nucleotide-binding</keyword>
<name>A0A2T4JQB9_9RHOB</name>
<dbReference type="PANTHER" id="PTHR21060:SF21">
    <property type="entry name" value="ACETATE KINASE"/>
    <property type="match status" value="1"/>
</dbReference>